<protein>
    <submittedName>
        <fullName evidence="9">ABC transporter</fullName>
    </submittedName>
</protein>
<comment type="subcellular location">
    <subcellularLocation>
        <location evidence="1 7">Cell membrane</location>
        <topology evidence="1 7">Multi-pass membrane protein</topology>
    </subcellularLocation>
</comment>
<dbReference type="Gene3D" id="1.20.58.370">
    <property type="entry name" value="MalF N-terminal region-like"/>
    <property type="match status" value="1"/>
</dbReference>
<keyword evidence="2 7" id="KW-0813">Transport</keyword>
<proteinExistence type="inferred from homology"/>
<evidence type="ECO:0000256" key="2">
    <source>
        <dbReference type="ARBA" id="ARBA00022448"/>
    </source>
</evidence>
<dbReference type="OrthoDB" id="2168559at2"/>
<dbReference type="InterPro" id="IPR035277">
    <property type="entry name" value="MalF_N"/>
</dbReference>
<comment type="similarity">
    <text evidence="7">Belongs to the binding-protein-dependent transport system permease family.</text>
</comment>
<name>A0A0P6X7N4_9CHLR</name>
<dbReference type="PROSITE" id="PS50928">
    <property type="entry name" value="ABC_TM1"/>
    <property type="match status" value="1"/>
</dbReference>
<evidence type="ECO:0000256" key="6">
    <source>
        <dbReference type="ARBA" id="ARBA00023136"/>
    </source>
</evidence>
<evidence type="ECO:0000256" key="7">
    <source>
        <dbReference type="RuleBase" id="RU363032"/>
    </source>
</evidence>
<keyword evidence="4 7" id="KW-0812">Transmembrane</keyword>
<reference evidence="9 10" key="1">
    <citation type="submission" date="2015-07" db="EMBL/GenBank/DDBJ databases">
        <title>Genome sequence of Ornatilinea apprima DSM 23815.</title>
        <authorList>
            <person name="Hemp J."/>
            <person name="Ward L.M."/>
            <person name="Pace L.A."/>
            <person name="Fischer W.W."/>
        </authorList>
    </citation>
    <scope>NUCLEOTIDE SEQUENCE [LARGE SCALE GENOMIC DNA]</scope>
    <source>
        <strain evidence="9 10">P3M-1</strain>
    </source>
</reference>
<feature type="transmembrane region" description="Helical" evidence="7">
    <location>
        <begin position="283"/>
        <end position="305"/>
    </location>
</feature>
<feature type="transmembrane region" description="Helical" evidence="7">
    <location>
        <begin position="221"/>
        <end position="250"/>
    </location>
</feature>
<evidence type="ECO:0000313" key="9">
    <source>
        <dbReference type="EMBL" id="KPL79039.1"/>
    </source>
</evidence>
<dbReference type="SUPFAM" id="SSF160964">
    <property type="entry name" value="MalF N-terminal region-like"/>
    <property type="match status" value="1"/>
</dbReference>
<dbReference type="InterPro" id="IPR035906">
    <property type="entry name" value="MetI-like_sf"/>
</dbReference>
<dbReference type="SUPFAM" id="SSF161098">
    <property type="entry name" value="MetI-like"/>
    <property type="match status" value="1"/>
</dbReference>
<dbReference type="InterPro" id="IPR000515">
    <property type="entry name" value="MetI-like"/>
</dbReference>
<dbReference type="RefSeq" id="WP_075061652.1">
    <property type="nucleotide sequence ID" value="NZ_LGCL01000015.1"/>
</dbReference>
<dbReference type="CDD" id="cd06261">
    <property type="entry name" value="TM_PBP2"/>
    <property type="match status" value="1"/>
</dbReference>
<evidence type="ECO:0000256" key="1">
    <source>
        <dbReference type="ARBA" id="ARBA00004651"/>
    </source>
</evidence>
<keyword evidence="3" id="KW-1003">Cell membrane</keyword>
<dbReference type="AlphaFoldDB" id="A0A0P6X7N4"/>
<dbReference type="EMBL" id="LGCL01000015">
    <property type="protein sequence ID" value="KPL79039.1"/>
    <property type="molecule type" value="Genomic_DNA"/>
</dbReference>
<feature type="domain" description="ABC transmembrane type-1" evidence="8">
    <location>
        <begin position="90"/>
        <end position="306"/>
    </location>
</feature>
<gene>
    <name evidence="9" type="ORF">ADN00_03885</name>
</gene>
<dbReference type="STRING" id="1134406.ADN00_03885"/>
<organism evidence="9 10">
    <name type="scientific">Ornatilinea apprima</name>
    <dbReference type="NCBI Taxonomy" id="1134406"/>
    <lineage>
        <taxon>Bacteria</taxon>
        <taxon>Bacillati</taxon>
        <taxon>Chloroflexota</taxon>
        <taxon>Anaerolineae</taxon>
        <taxon>Anaerolineales</taxon>
        <taxon>Anaerolineaceae</taxon>
        <taxon>Ornatilinea</taxon>
    </lineage>
</organism>
<dbReference type="InterPro" id="IPR051393">
    <property type="entry name" value="ABC_transporter_permease"/>
</dbReference>
<feature type="transmembrane region" description="Helical" evidence="7">
    <location>
        <begin position="96"/>
        <end position="116"/>
    </location>
</feature>
<comment type="caution">
    <text evidence="9">The sequence shown here is derived from an EMBL/GenBank/DDBJ whole genome shotgun (WGS) entry which is preliminary data.</text>
</comment>
<evidence type="ECO:0000313" key="10">
    <source>
        <dbReference type="Proteomes" id="UP000050417"/>
    </source>
</evidence>
<feature type="transmembrane region" description="Helical" evidence="7">
    <location>
        <begin position="30"/>
        <end position="58"/>
    </location>
</feature>
<accession>A0A0P6X7N4</accession>
<feature type="transmembrane region" description="Helical" evidence="7">
    <location>
        <begin position="176"/>
        <end position="200"/>
    </location>
</feature>
<feature type="transmembrane region" description="Helical" evidence="7">
    <location>
        <begin position="128"/>
        <end position="148"/>
    </location>
</feature>
<dbReference type="GO" id="GO:0005886">
    <property type="term" value="C:plasma membrane"/>
    <property type="evidence" value="ECO:0007669"/>
    <property type="project" value="UniProtKB-SubCell"/>
</dbReference>
<dbReference type="Pfam" id="PF00528">
    <property type="entry name" value="BPD_transp_1"/>
    <property type="match status" value="1"/>
</dbReference>
<evidence type="ECO:0000256" key="5">
    <source>
        <dbReference type="ARBA" id="ARBA00022989"/>
    </source>
</evidence>
<dbReference type="Gene3D" id="1.10.3720.10">
    <property type="entry name" value="MetI-like"/>
    <property type="match status" value="1"/>
</dbReference>
<evidence type="ECO:0000256" key="4">
    <source>
        <dbReference type="ARBA" id="ARBA00022692"/>
    </source>
</evidence>
<evidence type="ECO:0000259" key="8">
    <source>
        <dbReference type="PROSITE" id="PS50928"/>
    </source>
</evidence>
<dbReference type="PANTHER" id="PTHR30193">
    <property type="entry name" value="ABC TRANSPORTER PERMEASE PROTEIN"/>
    <property type="match status" value="1"/>
</dbReference>
<keyword evidence="6 7" id="KW-0472">Membrane</keyword>
<dbReference type="GO" id="GO:0055085">
    <property type="term" value="P:transmembrane transport"/>
    <property type="evidence" value="ECO:0007669"/>
    <property type="project" value="InterPro"/>
</dbReference>
<keyword evidence="5 7" id="KW-1133">Transmembrane helix</keyword>
<dbReference type="Proteomes" id="UP000050417">
    <property type="component" value="Unassembled WGS sequence"/>
</dbReference>
<evidence type="ECO:0000256" key="3">
    <source>
        <dbReference type="ARBA" id="ARBA00022475"/>
    </source>
</evidence>
<keyword evidence="10" id="KW-1185">Reference proteome</keyword>
<sequence>MSITTANEMSTSTVKGKQKKKGLASQEARLGYLFLTPWILGFLVFTMIPMVSTLVISFTNYSLNNVNNLQFVGLRNYAKLFSDPIVPHAMSVTLRFFAMALPIAIFLPLGLAALMNSKHLWGKRIFRTLFYMPYMIPLVSAVLAWGGFLNEQTGWMNRFLALFGIPGPEWIRSTTWIYPALLLFGLWGNGQAMITMLAGMQNVPTDMYEAARVDGANNFTIFWKITVPMVSPIIFYNLILAVVGLFQYFLEPYVLTRGTGDPGNATMFYNLYMFKNFFQYQDMAYGATLAWVLFLAILTVTLIIFGTRRFWVYEAERS</sequence>
<dbReference type="PANTHER" id="PTHR30193:SF1">
    <property type="entry name" value="ABC TRANSPORTER PERMEASE PROTEIN YESP-RELATED"/>
    <property type="match status" value="1"/>
</dbReference>